<dbReference type="InterPro" id="IPR051686">
    <property type="entry name" value="Lipoprotein_DolP"/>
</dbReference>
<dbReference type="Pfam" id="PF04972">
    <property type="entry name" value="BON"/>
    <property type="match status" value="3"/>
</dbReference>
<dbReference type="EMBL" id="JAALLT010000002">
    <property type="protein sequence ID" value="NGP76170.1"/>
    <property type="molecule type" value="Genomic_DNA"/>
</dbReference>
<evidence type="ECO:0000313" key="2">
    <source>
        <dbReference type="EMBL" id="NGP76170.1"/>
    </source>
</evidence>
<dbReference type="InterPro" id="IPR007055">
    <property type="entry name" value="BON_dom"/>
</dbReference>
<evidence type="ECO:0000313" key="3">
    <source>
        <dbReference type="Proteomes" id="UP000473278"/>
    </source>
</evidence>
<sequence>MRNDEDVKVDIAKQLKWDARIDASEVSIKVNNGKVELEGNVPTMTAKSAAFDDAYLVDGVLSVDNKLDVEIPSVKSTPTDSEIRDNVVTALSINSDVESYKIDVTVDKGWVTLEGTVNAYWEKVSAENEVLDINGVLGVSNNLGVVPTESYLDENIAEDIISALERNVHVNADDIDVKVEDGKVTLDGTVKTYTAKNAAFDSALYTPGVITVNNRIIVG</sequence>
<keyword evidence="3" id="KW-1185">Reference proteome</keyword>
<gene>
    <name evidence="2" type="ORF">G3570_05975</name>
</gene>
<feature type="domain" description="BON" evidence="1">
    <location>
        <begin position="3"/>
        <end position="71"/>
    </location>
</feature>
<dbReference type="InterPro" id="IPR014004">
    <property type="entry name" value="Transpt-assoc_nodulatn_dom_bac"/>
</dbReference>
<reference evidence="2 3" key="1">
    <citation type="submission" date="2020-02" db="EMBL/GenBank/DDBJ databases">
        <title>Balneolaceae bacterium YR4-1, complete genome.</title>
        <authorList>
            <person name="Li Y."/>
            <person name="Wu S."/>
        </authorList>
    </citation>
    <scope>NUCLEOTIDE SEQUENCE [LARGE SCALE GENOMIC DNA]</scope>
    <source>
        <strain evidence="2 3">YR4-1</strain>
    </source>
</reference>
<dbReference type="PANTHER" id="PTHR34606">
    <property type="entry name" value="BON DOMAIN-CONTAINING PROTEIN"/>
    <property type="match status" value="1"/>
</dbReference>
<organism evidence="2 3">
    <name type="scientific">Halalkalibaculum roseum</name>
    <dbReference type="NCBI Taxonomy" id="2709311"/>
    <lineage>
        <taxon>Bacteria</taxon>
        <taxon>Pseudomonadati</taxon>
        <taxon>Balneolota</taxon>
        <taxon>Balneolia</taxon>
        <taxon>Balneolales</taxon>
        <taxon>Balneolaceae</taxon>
        <taxon>Halalkalibaculum</taxon>
    </lineage>
</organism>
<proteinExistence type="predicted"/>
<dbReference type="AlphaFoldDB" id="A0A6M1STE5"/>
<name>A0A6M1STE5_9BACT</name>
<dbReference type="Proteomes" id="UP000473278">
    <property type="component" value="Unassembled WGS sequence"/>
</dbReference>
<feature type="domain" description="BON" evidence="1">
    <location>
        <begin position="152"/>
        <end position="219"/>
    </location>
</feature>
<dbReference type="PROSITE" id="PS50914">
    <property type="entry name" value="BON"/>
    <property type="match status" value="3"/>
</dbReference>
<accession>A0A6M1STE5</accession>
<comment type="caution">
    <text evidence="2">The sequence shown here is derived from an EMBL/GenBank/DDBJ whole genome shotgun (WGS) entry which is preliminary data.</text>
</comment>
<dbReference type="PANTHER" id="PTHR34606:SF15">
    <property type="entry name" value="BON DOMAIN-CONTAINING PROTEIN"/>
    <property type="match status" value="1"/>
</dbReference>
<evidence type="ECO:0000259" key="1">
    <source>
        <dbReference type="PROSITE" id="PS50914"/>
    </source>
</evidence>
<protein>
    <submittedName>
        <fullName evidence="2">BON domain-containing protein</fullName>
    </submittedName>
</protein>
<dbReference type="RefSeq" id="WP_165140272.1">
    <property type="nucleotide sequence ID" value="NZ_JAALLT010000002.1"/>
</dbReference>
<dbReference type="SMART" id="SM00749">
    <property type="entry name" value="BON"/>
    <property type="match status" value="3"/>
</dbReference>
<feature type="domain" description="BON" evidence="1">
    <location>
        <begin position="79"/>
        <end position="147"/>
    </location>
</feature>
<dbReference type="Gene3D" id="3.30.1340.30">
    <property type="match status" value="3"/>
</dbReference>